<feature type="transmembrane region" description="Helical" evidence="6">
    <location>
        <begin position="254"/>
        <end position="275"/>
    </location>
</feature>
<evidence type="ECO:0000256" key="3">
    <source>
        <dbReference type="ARBA" id="ARBA00022989"/>
    </source>
</evidence>
<evidence type="ECO:0000256" key="1">
    <source>
        <dbReference type="ARBA" id="ARBA00004651"/>
    </source>
</evidence>
<evidence type="ECO:0000256" key="2">
    <source>
        <dbReference type="ARBA" id="ARBA00022692"/>
    </source>
</evidence>
<sequence>MRAGTDGVMTSPRDVTRTVPFWLLFAASTLGAMTNSASTPIIPGYVERVLGGDASLSGVLISLSAVASMVAMPVAGLLGDRRGYRAVALAGGGTAALGMLLLAAVPSLWGAGPARLLFGLGNAAAMTLVMAWLVALAPTGQRGRALSVFGLSVWLGLAVGPQVGVAVNQAVGPAGVFALCAALEVATVVLVAWLPRPARPPEAPRSRRAGAVRGSFRAVWVPGVVAAAAWCGEGLMLGFLLVHLQARGVPAGGVTGAASVFAVFSVSVIGARIALAGLPDRIGPVRATAVSLCALAAGLTTMGLAPNFWVAAAAQVLIGIGFSPLYPSLTMLAARGLDGANQALGLGLFSSFTGLGYAGGALVGGLVIAAASTGWAFLLVAALQVAALVVVAVFAREAPPDRPGAAPGRPGAAPDLADGVPGPAAG</sequence>
<dbReference type="GO" id="GO:0005886">
    <property type="term" value="C:plasma membrane"/>
    <property type="evidence" value="ECO:0007669"/>
    <property type="project" value="UniProtKB-SubCell"/>
</dbReference>
<feature type="transmembrane region" description="Helical" evidence="6">
    <location>
        <begin position="21"/>
        <end position="42"/>
    </location>
</feature>
<evidence type="ECO:0000256" key="4">
    <source>
        <dbReference type="ARBA" id="ARBA00023136"/>
    </source>
</evidence>
<dbReference type="GO" id="GO:0022857">
    <property type="term" value="F:transmembrane transporter activity"/>
    <property type="evidence" value="ECO:0007669"/>
    <property type="project" value="InterPro"/>
</dbReference>
<reference evidence="8 9" key="1">
    <citation type="submission" date="2015-01" db="EMBL/GenBank/DDBJ databases">
        <title>Sequencing and annotation of Micromonospora carbonacea strain JXNU-1 genome.</title>
        <authorList>
            <person name="Long Z."/>
            <person name="Huang Y."/>
            <person name="Jiang Y."/>
        </authorList>
    </citation>
    <scope>NUCLEOTIDE SEQUENCE [LARGE SCALE GENOMIC DNA]</scope>
    <source>
        <strain evidence="8 9">JXNU-1</strain>
    </source>
</reference>
<accession>A0A0D0URL3</accession>
<gene>
    <name evidence="8" type="ORF">TK50_27970</name>
</gene>
<keyword evidence="2 6" id="KW-0812">Transmembrane</keyword>
<proteinExistence type="predicted"/>
<dbReference type="InterPro" id="IPR036259">
    <property type="entry name" value="MFS_trans_sf"/>
</dbReference>
<feature type="transmembrane region" description="Helical" evidence="6">
    <location>
        <begin position="346"/>
        <end position="369"/>
    </location>
</feature>
<comment type="subcellular location">
    <subcellularLocation>
        <location evidence="1">Cell membrane</location>
        <topology evidence="1">Multi-pass membrane protein</topology>
    </subcellularLocation>
</comment>
<dbReference type="Gene3D" id="1.20.1250.20">
    <property type="entry name" value="MFS general substrate transporter like domains"/>
    <property type="match status" value="1"/>
</dbReference>
<keyword evidence="4 6" id="KW-0472">Membrane</keyword>
<protein>
    <recommendedName>
        <fullName evidence="7">Major facilitator superfamily (MFS) profile domain-containing protein</fullName>
    </recommendedName>
</protein>
<keyword evidence="3 6" id="KW-1133">Transmembrane helix</keyword>
<dbReference type="InterPro" id="IPR052714">
    <property type="entry name" value="MFS_Exporter"/>
</dbReference>
<feature type="transmembrane region" description="Helical" evidence="6">
    <location>
        <begin position="216"/>
        <end position="242"/>
    </location>
</feature>
<dbReference type="InterPro" id="IPR011701">
    <property type="entry name" value="MFS"/>
</dbReference>
<evidence type="ECO:0000313" key="8">
    <source>
        <dbReference type="EMBL" id="KIR61462.1"/>
    </source>
</evidence>
<feature type="transmembrane region" description="Helical" evidence="6">
    <location>
        <begin position="86"/>
        <end position="110"/>
    </location>
</feature>
<evidence type="ECO:0000313" key="9">
    <source>
        <dbReference type="Proteomes" id="UP000032254"/>
    </source>
</evidence>
<feature type="transmembrane region" description="Helical" evidence="6">
    <location>
        <begin position="54"/>
        <end position="79"/>
    </location>
</feature>
<organism evidence="8 9">
    <name type="scientific">Micromonospora haikouensis</name>
    <dbReference type="NCBI Taxonomy" id="686309"/>
    <lineage>
        <taxon>Bacteria</taxon>
        <taxon>Bacillati</taxon>
        <taxon>Actinomycetota</taxon>
        <taxon>Actinomycetes</taxon>
        <taxon>Micromonosporales</taxon>
        <taxon>Micromonosporaceae</taxon>
        <taxon>Micromonospora</taxon>
    </lineage>
</organism>
<dbReference type="PATRIC" id="fig|47853.6.peg.5867"/>
<feature type="transmembrane region" description="Helical" evidence="6">
    <location>
        <begin position="375"/>
        <end position="395"/>
    </location>
</feature>
<dbReference type="EMBL" id="JXSX01000003">
    <property type="protein sequence ID" value="KIR61462.1"/>
    <property type="molecule type" value="Genomic_DNA"/>
</dbReference>
<feature type="transmembrane region" description="Helical" evidence="6">
    <location>
        <begin position="148"/>
        <end position="168"/>
    </location>
</feature>
<name>A0A0D0URL3_9ACTN</name>
<dbReference type="PANTHER" id="PTHR23531:SF1">
    <property type="entry name" value="QUINOLENE RESISTANCE PROTEIN NORA"/>
    <property type="match status" value="1"/>
</dbReference>
<dbReference type="PANTHER" id="PTHR23531">
    <property type="entry name" value="QUINOLENE RESISTANCE PROTEIN NORA"/>
    <property type="match status" value="1"/>
</dbReference>
<feature type="domain" description="Major facilitator superfamily (MFS) profile" evidence="7">
    <location>
        <begin position="20"/>
        <end position="399"/>
    </location>
</feature>
<dbReference type="Proteomes" id="UP000032254">
    <property type="component" value="Unassembled WGS sequence"/>
</dbReference>
<feature type="compositionally biased region" description="Low complexity" evidence="5">
    <location>
        <begin position="400"/>
        <end position="419"/>
    </location>
</feature>
<feature type="transmembrane region" description="Helical" evidence="6">
    <location>
        <begin position="312"/>
        <end position="334"/>
    </location>
</feature>
<feature type="transmembrane region" description="Helical" evidence="6">
    <location>
        <begin position="287"/>
        <end position="306"/>
    </location>
</feature>
<comment type="caution">
    <text evidence="8">The sequence shown here is derived from an EMBL/GenBank/DDBJ whole genome shotgun (WGS) entry which is preliminary data.</text>
</comment>
<evidence type="ECO:0000256" key="5">
    <source>
        <dbReference type="SAM" id="MobiDB-lite"/>
    </source>
</evidence>
<dbReference type="PROSITE" id="PS50850">
    <property type="entry name" value="MFS"/>
    <property type="match status" value="1"/>
</dbReference>
<dbReference type="InterPro" id="IPR020846">
    <property type="entry name" value="MFS_dom"/>
</dbReference>
<dbReference type="AlphaFoldDB" id="A0A0D0URL3"/>
<dbReference type="Pfam" id="PF07690">
    <property type="entry name" value="MFS_1"/>
    <property type="match status" value="1"/>
</dbReference>
<feature type="region of interest" description="Disordered" evidence="5">
    <location>
        <begin position="400"/>
        <end position="426"/>
    </location>
</feature>
<feature type="transmembrane region" description="Helical" evidence="6">
    <location>
        <begin position="116"/>
        <end position="136"/>
    </location>
</feature>
<evidence type="ECO:0000256" key="6">
    <source>
        <dbReference type="SAM" id="Phobius"/>
    </source>
</evidence>
<feature type="transmembrane region" description="Helical" evidence="6">
    <location>
        <begin position="174"/>
        <end position="195"/>
    </location>
</feature>
<evidence type="ECO:0000259" key="7">
    <source>
        <dbReference type="PROSITE" id="PS50850"/>
    </source>
</evidence>
<dbReference type="SUPFAM" id="SSF103473">
    <property type="entry name" value="MFS general substrate transporter"/>
    <property type="match status" value="1"/>
</dbReference>
<keyword evidence="9" id="KW-1185">Reference proteome</keyword>